<dbReference type="InterPro" id="IPR036396">
    <property type="entry name" value="Cyt_P450_sf"/>
</dbReference>
<dbReference type="AlphaFoldDB" id="A0AAD8MG04"/>
<dbReference type="GO" id="GO:0020037">
    <property type="term" value="F:heme binding"/>
    <property type="evidence" value="ECO:0007669"/>
    <property type="project" value="InterPro"/>
</dbReference>
<evidence type="ECO:0008006" key="14">
    <source>
        <dbReference type="Google" id="ProtNLM"/>
    </source>
</evidence>
<keyword evidence="13" id="KW-1185">Reference proteome</keyword>
<reference evidence="12" key="1">
    <citation type="submission" date="2023-02" db="EMBL/GenBank/DDBJ databases">
        <title>Genome of toxic invasive species Heracleum sosnowskyi carries increased number of genes despite the absence of recent whole-genome duplications.</title>
        <authorList>
            <person name="Schelkunov M."/>
            <person name="Shtratnikova V."/>
            <person name="Makarenko M."/>
            <person name="Klepikova A."/>
            <person name="Omelchenko D."/>
            <person name="Novikova G."/>
            <person name="Obukhova E."/>
            <person name="Bogdanov V."/>
            <person name="Penin A."/>
            <person name="Logacheva M."/>
        </authorList>
    </citation>
    <scope>NUCLEOTIDE SEQUENCE</scope>
    <source>
        <strain evidence="12">Hsosn_3</strain>
        <tissue evidence="12">Leaf</tissue>
    </source>
</reference>
<feature type="transmembrane region" description="Helical" evidence="11">
    <location>
        <begin position="12"/>
        <end position="32"/>
    </location>
</feature>
<evidence type="ECO:0000256" key="8">
    <source>
        <dbReference type="ARBA" id="ARBA00023002"/>
    </source>
</evidence>
<name>A0AAD8MG04_9APIA</name>
<evidence type="ECO:0000256" key="10">
    <source>
        <dbReference type="ARBA" id="ARBA00023033"/>
    </source>
</evidence>
<evidence type="ECO:0000256" key="11">
    <source>
        <dbReference type="SAM" id="Phobius"/>
    </source>
</evidence>
<dbReference type="InterPro" id="IPR001128">
    <property type="entry name" value="Cyt_P450"/>
</dbReference>
<comment type="caution">
    <text evidence="12">The sequence shown here is derived from an EMBL/GenBank/DDBJ whole genome shotgun (WGS) entry which is preliminary data.</text>
</comment>
<evidence type="ECO:0000256" key="4">
    <source>
        <dbReference type="ARBA" id="ARBA00022617"/>
    </source>
</evidence>
<keyword evidence="11" id="KW-0812">Transmembrane</keyword>
<dbReference type="Proteomes" id="UP001237642">
    <property type="component" value="Unassembled WGS sequence"/>
</dbReference>
<evidence type="ECO:0000256" key="3">
    <source>
        <dbReference type="ARBA" id="ARBA00010617"/>
    </source>
</evidence>
<evidence type="ECO:0000313" key="13">
    <source>
        <dbReference type="Proteomes" id="UP001237642"/>
    </source>
</evidence>
<keyword evidence="10" id="KW-0503">Monooxygenase</keyword>
<keyword evidence="6" id="KW-0256">Endoplasmic reticulum</keyword>
<comment type="subcellular location">
    <subcellularLocation>
        <location evidence="2">Microsome membrane</location>
        <topology evidence="2">Single-pass membrane protein</topology>
    </subcellularLocation>
</comment>
<dbReference type="Pfam" id="PF00067">
    <property type="entry name" value="p450"/>
    <property type="match status" value="3"/>
</dbReference>
<dbReference type="InterPro" id="IPR002401">
    <property type="entry name" value="Cyt_P450_E_grp-I"/>
</dbReference>
<organism evidence="12 13">
    <name type="scientific">Heracleum sosnowskyi</name>
    <dbReference type="NCBI Taxonomy" id="360622"/>
    <lineage>
        <taxon>Eukaryota</taxon>
        <taxon>Viridiplantae</taxon>
        <taxon>Streptophyta</taxon>
        <taxon>Embryophyta</taxon>
        <taxon>Tracheophyta</taxon>
        <taxon>Spermatophyta</taxon>
        <taxon>Magnoliopsida</taxon>
        <taxon>eudicotyledons</taxon>
        <taxon>Gunneridae</taxon>
        <taxon>Pentapetalae</taxon>
        <taxon>asterids</taxon>
        <taxon>campanulids</taxon>
        <taxon>Apiales</taxon>
        <taxon>Apiaceae</taxon>
        <taxon>Apioideae</taxon>
        <taxon>apioid superclade</taxon>
        <taxon>Tordylieae</taxon>
        <taxon>Tordyliinae</taxon>
        <taxon>Heracleum</taxon>
    </lineage>
</organism>
<evidence type="ECO:0000313" key="12">
    <source>
        <dbReference type="EMBL" id="KAK1370668.1"/>
    </source>
</evidence>
<evidence type="ECO:0000256" key="5">
    <source>
        <dbReference type="ARBA" id="ARBA00022723"/>
    </source>
</evidence>
<sequence length="620" mass="70734">MEIFLGSLNDISLLWLLSTITLLVIVVVSYCLRQVPKNKKLENLPPGPPHLPIIGNLHQLGKLPHVSLYKLSQKYGPVMHLKLGQVPALVVSSPEMAKEVLKVQDTKCCNRPDSYGMRKLSYNRKDISFSPYGDYWREMRKLCVIELFTVKRVRSFQHVRDREIAKPRMEHEDITDVLIALSNDETGPLHLSKDNIKAVFMDLFTASIDTTSETIIWAMSELVKNPRVMTKDITIYGGICRSLALMEKISESLSSISLLWLVTVTALLLVFFLLPLCLRKFSKQNFENLPPGPPRLPIIGNLHQLGNLPHLSLYKLSQKYGPVMHLELGQVPALVVSSPEMAKEVLKVHDAKCCSRPDSYGMRKLSYNQKDISFSPYGDYWREMRKLCVIELFTVKRVRSFQHVRDREIAKFVNIISQEALDPNNKFIYLDKKIFSLAKNIISEVAFGSSSVGEKFREDELQKIIQDVMKVTSGFCAADFFPYIGWIIDLLSGFRHKMEKCFLDIDKFNESVIKEHLDPSRTRLKHEDITDILIALSNDETGVLRLTKDHIKAVFVDLFMASIDTSSGTIVWAMSELGKNPRLPSGMKPEDINMEEEVGLTINKKYPLQLVPIKHKIETE</sequence>
<dbReference type="Gene3D" id="1.10.630.10">
    <property type="entry name" value="Cytochrome P450"/>
    <property type="match status" value="3"/>
</dbReference>
<keyword evidence="5" id="KW-0479">Metal-binding</keyword>
<protein>
    <recommendedName>
        <fullName evidence="14">Cytochrome P450</fullName>
    </recommendedName>
</protein>
<evidence type="ECO:0000256" key="1">
    <source>
        <dbReference type="ARBA" id="ARBA00001971"/>
    </source>
</evidence>
<proteinExistence type="inferred from homology"/>
<keyword evidence="8" id="KW-0560">Oxidoreductase</keyword>
<gene>
    <name evidence="12" type="ORF">POM88_036760</name>
</gene>
<dbReference type="PANTHER" id="PTHR47955:SF19">
    <property type="entry name" value="CYTOCHROME P450 71A9-LIKE ISOFORM X1"/>
    <property type="match status" value="1"/>
</dbReference>
<reference evidence="12" key="2">
    <citation type="submission" date="2023-05" db="EMBL/GenBank/DDBJ databases">
        <authorList>
            <person name="Schelkunov M.I."/>
        </authorList>
    </citation>
    <scope>NUCLEOTIDE SEQUENCE</scope>
    <source>
        <strain evidence="12">Hsosn_3</strain>
        <tissue evidence="12">Leaf</tissue>
    </source>
</reference>
<evidence type="ECO:0000256" key="2">
    <source>
        <dbReference type="ARBA" id="ARBA00004111"/>
    </source>
</evidence>
<keyword evidence="11" id="KW-1133">Transmembrane helix</keyword>
<evidence type="ECO:0000256" key="6">
    <source>
        <dbReference type="ARBA" id="ARBA00022824"/>
    </source>
</evidence>
<evidence type="ECO:0000256" key="7">
    <source>
        <dbReference type="ARBA" id="ARBA00022848"/>
    </source>
</evidence>
<keyword evidence="4" id="KW-0349">Heme</keyword>
<accession>A0AAD8MG04</accession>
<dbReference type="PRINTS" id="PR00463">
    <property type="entry name" value="EP450I"/>
</dbReference>
<dbReference type="GO" id="GO:0009805">
    <property type="term" value="P:coumarin biosynthetic process"/>
    <property type="evidence" value="ECO:0007669"/>
    <property type="project" value="UniProtKB-ARBA"/>
</dbReference>
<dbReference type="SUPFAM" id="SSF48264">
    <property type="entry name" value="Cytochrome P450"/>
    <property type="match status" value="2"/>
</dbReference>
<dbReference type="GO" id="GO:0005506">
    <property type="term" value="F:iron ion binding"/>
    <property type="evidence" value="ECO:0007669"/>
    <property type="project" value="InterPro"/>
</dbReference>
<dbReference type="GO" id="GO:0004497">
    <property type="term" value="F:monooxygenase activity"/>
    <property type="evidence" value="ECO:0007669"/>
    <property type="project" value="UniProtKB-KW"/>
</dbReference>
<feature type="transmembrane region" description="Helical" evidence="11">
    <location>
        <begin position="256"/>
        <end position="276"/>
    </location>
</feature>
<keyword evidence="11" id="KW-0472">Membrane</keyword>
<dbReference type="EMBL" id="JAUIZM010000008">
    <property type="protein sequence ID" value="KAK1370668.1"/>
    <property type="molecule type" value="Genomic_DNA"/>
</dbReference>
<dbReference type="PANTHER" id="PTHR47955">
    <property type="entry name" value="CYTOCHROME P450 FAMILY 71 PROTEIN"/>
    <property type="match status" value="1"/>
</dbReference>
<keyword evidence="7" id="KW-0492">Microsome</keyword>
<evidence type="ECO:0000256" key="9">
    <source>
        <dbReference type="ARBA" id="ARBA00023004"/>
    </source>
</evidence>
<dbReference type="GO" id="GO:0016705">
    <property type="term" value="F:oxidoreductase activity, acting on paired donors, with incorporation or reduction of molecular oxygen"/>
    <property type="evidence" value="ECO:0007669"/>
    <property type="project" value="InterPro"/>
</dbReference>
<keyword evidence="9" id="KW-0408">Iron</keyword>
<comment type="similarity">
    <text evidence="3">Belongs to the cytochrome P450 family.</text>
</comment>
<comment type="cofactor">
    <cofactor evidence="1">
        <name>heme</name>
        <dbReference type="ChEBI" id="CHEBI:30413"/>
    </cofactor>
</comment>